<evidence type="ECO:0000256" key="4">
    <source>
        <dbReference type="ARBA" id="ARBA00023172"/>
    </source>
</evidence>
<dbReference type="GO" id="GO:0006310">
    <property type="term" value="P:DNA recombination"/>
    <property type="evidence" value="ECO:0007669"/>
    <property type="project" value="UniProtKB-KW"/>
</dbReference>
<dbReference type="Proteomes" id="UP000319732">
    <property type="component" value="Unassembled WGS sequence"/>
</dbReference>
<dbReference type="PROSITE" id="PS51898">
    <property type="entry name" value="TYR_RECOMBINASE"/>
    <property type="match status" value="1"/>
</dbReference>
<dbReference type="Gene3D" id="1.10.150.130">
    <property type="match status" value="1"/>
</dbReference>
<keyword evidence="4" id="KW-0233">DNA recombination</keyword>
<accession>A0A545U6W9</accession>
<dbReference type="Pfam" id="PF00589">
    <property type="entry name" value="Phage_integrase"/>
    <property type="match status" value="1"/>
</dbReference>
<gene>
    <name evidence="6" type="ORF">FKG94_03305</name>
</gene>
<comment type="caution">
    <text evidence="6">The sequence shown here is derived from an EMBL/GenBank/DDBJ whole genome shotgun (WGS) entry which is preliminary data.</text>
</comment>
<dbReference type="Gene3D" id="1.10.443.10">
    <property type="entry name" value="Intergrase catalytic core"/>
    <property type="match status" value="1"/>
</dbReference>
<dbReference type="SUPFAM" id="SSF56349">
    <property type="entry name" value="DNA breaking-rejoining enzymes"/>
    <property type="match status" value="1"/>
</dbReference>
<dbReference type="InterPro" id="IPR050090">
    <property type="entry name" value="Tyrosine_recombinase_XerCD"/>
</dbReference>
<dbReference type="RefSeq" id="WP_142902779.1">
    <property type="nucleotide sequence ID" value="NZ_ML660088.1"/>
</dbReference>
<reference evidence="6 7" key="1">
    <citation type="submission" date="2019-06" db="EMBL/GenBank/DDBJ databases">
        <title>Whole genome sequence for Cellvibrionaceae sp. R142.</title>
        <authorList>
            <person name="Wang G."/>
        </authorList>
    </citation>
    <scope>NUCLEOTIDE SEQUENCE [LARGE SCALE GENOMIC DNA]</scope>
    <source>
        <strain evidence="6 7">R142</strain>
    </source>
</reference>
<dbReference type="GO" id="GO:0015074">
    <property type="term" value="P:DNA integration"/>
    <property type="evidence" value="ECO:0007669"/>
    <property type="project" value="UniProtKB-KW"/>
</dbReference>
<keyword evidence="7" id="KW-1185">Reference proteome</keyword>
<evidence type="ECO:0000256" key="3">
    <source>
        <dbReference type="ARBA" id="ARBA00023125"/>
    </source>
</evidence>
<dbReference type="PANTHER" id="PTHR30349">
    <property type="entry name" value="PHAGE INTEGRASE-RELATED"/>
    <property type="match status" value="1"/>
</dbReference>
<evidence type="ECO:0000256" key="2">
    <source>
        <dbReference type="ARBA" id="ARBA00022908"/>
    </source>
</evidence>
<dbReference type="GO" id="GO:0003677">
    <property type="term" value="F:DNA binding"/>
    <property type="evidence" value="ECO:0007669"/>
    <property type="project" value="UniProtKB-KW"/>
</dbReference>
<evidence type="ECO:0000313" key="6">
    <source>
        <dbReference type="EMBL" id="TQV85231.1"/>
    </source>
</evidence>
<dbReference type="InterPro" id="IPR011010">
    <property type="entry name" value="DNA_brk_join_enz"/>
</dbReference>
<dbReference type="InterPro" id="IPR013762">
    <property type="entry name" value="Integrase-like_cat_sf"/>
</dbReference>
<dbReference type="InterPro" id="IPR002104">
    <property type="entry name" value="Integrase_catalytic"/>
</dbReference>
<dbReference type="InterPro" id="IPR010998">
    <property type="entry name" value="Integrase_recombinase_N"/>
</dbReference>
<proteinExistence type="inferred from homology"/>
<keyword evidence="2" id="KW-0229">DNA integration</keyword>
<evidence type="ECO:0000313" key="7">
    <source>
        <dbReference type="Proteomes" id="UP000319732"/>
    </source>
</evidence>
<evidence type="ECO:0000259" key="5">
    <source>
        <dbReference type="PROSITE" id="PS51898"/>
    </source>
</evidence>
<dbReference type="PANTHER" id="PTHR30349:SF64">
    <property type="entry name" value="PROPHAGE INTEGRASE INTD-RELATED"/>
    <property type="match status" value="1"/>
</dbReference>
<keyword evidence="3" id="KW-0238">DNA-binding</keyword>
<feature type="domain" description="Tyr recombinase" evidence="5">
    <location>
        <begin position="174"/>
        <end position="357"/>
    </location>
</feature>
<evidence type="ECO:0000256" key="1">
    <source>
        <dbReference type="ARBA" id="ARBA00008857"/>
    </source>
</evidence>
<comment type="similarity">
    <text evidence="1">Belongs to the 'phage' integrase family.</text>
</comment>
<dbReference type="AlphaFoldDB" id="A0A545U6W9"/>
<protein>
    <submittedName>
        <fullName evidence="6">Tyrosine-type recombinase/integrase</fullName>
    </submittedName>
</protein>
<sequence length="357" mass="41508">MARKRNDSNSKLPPYTYRRERDGGYYLRPYLGSENGKPKFGKDIRLCGLKAPLSEIWKCWERETNQTKDTLRWLLGEYHDSNQFKDLSGSTQGNYEDYREKLTNRSTQSGKKWGDAPLTAVSTKDIMRYLDTYPAKISANRHIQYLKAVWNWGRLRYDQVPQRNPCMGVPLNTETPSERYVEDWEYHLVLDLAKESKRVPYLWIMMEIAYLCRARRGEVTNLKISDIRNGRVRLIRGKGSKGELTKISPRLQLAVDAAMKLHPNAPSPLSGGYLIHDKHGLPIKKNAFDSAWQRLLRKAKELGLKIGDEVLKLEKHFTYHNLKAKGVTDHTEQWAGHKSEKARMVYIRKLKEIDATR</sequence>
<dbReference type="OrthoDB" id="6173494at2"/>
<dbReference type="EMBL" id="VHSG01000004">
    <property type="protein sequence ID" value="TQV85231.1"/>
    <property type="molecule type" value="Genomic_DNA"/>
</dbReference>
<name>A0A545U6W9_9GAMM</name>
<organism evidence="6 7">
    <name type="scientific">Exilibacterium tricleocarpae</name>
    <dbReference type="NCBI Taxonomy" id="2591008"/>
    <lineage>
        <taxon>Bacteria</taxon>
        <taxon>Pseudomonadati</taxon>
        <taxon>Pseudomonadota</taxon>
        <taxon>Gammaproteobacteria</taxon>
        <taxon>Cellvibrionales</taxon>
        <taxon>Cellvibrionaceae</taxon>
        <taxon>Exilibacterium</taxon>
    </lineage>
</organism>